<feature type="transmembrane region" description="Helical" evidence="1">
    <location>
        <begin position="186"/>
        <end position="204"/>
    </location>
</feature>
<keyword evidence="3" id="KW-0808">Transferase</keyword>
<accession>A0A916TVV3</accession>
<feature type="transmembrane region" description="Helical" evidence="1">
    <location>
        <begin position="312"/>
        <end position="335"/>
    </location>
</feature>
<dbReference type="EMBL" id="BMHK01000067">
    <property type="protein sequence ID" value="GGC16665.1"/>
    <property type="molecule type" value="Genomic_DNA"/>
</dbReference>
<dbReference type="GO" id="GO:0016747">
    <property type="term" value="F:acyltransferase activity, transferring groups other than amino-acyl groups"/>
    <property type="evidence" value="ECO:0007669"/>
    <property type="project" value="InterPro"/>
</dbReference>
<keyword evidence="4" id="KW-1185">Reference proteome</keyword>
<feature type="transmembrane region" description="Helical" evidence="1">
    <location>
        <begin position="12"/>
        <end position="30"/>
    </location>
</feature>
<feature type="domain" description="Acyltransferase 3" evidence="2">
    <location>
        <begin position="10"/>
        <end position="362"/>
    </location>
</feature>
<keyword evidence="1" id="KW-1133">Transmembrane helix</keyword>
<evidence type="ECO:0000256" key="1">
    <source>
        <dbReference type="SAM" id="Phobius"/>
    </source>
</evidence>
<proteinExistence type="predicted"/>
<name>A0A916TVV3_9SPHN</name>
<gene>
    <name evidence="3" type="ORF">GCM10011494_39450</name>
</gene>
<dbReference type="Pfam" id="PF01757">
    <property type="entry name" value="Acyl_transf_3"/>
    <property type="match status" value="1"/>
</dbReference>
<feature type="transmembrane region" description="Helical" evidence="1">
    <location>
        <begin position="281"/>
        <end position="300"/>
    </location>
</feature>
<organism evidence="3 4">
    <name type="scientific">Novosphingobium endophyticum</name>
    <dbReference type="NCBI Taxonomy" id="1955250"/>
    <lineage>
        <taxon>Bacteria</taxon>
        <taxon>Pseudomonadati</taxon>
        <taxon>Pseudomonadota</taxon>
        <taxon>Alphaproteobacteria</taxon>
        <taxon>Sphingomonadales</taxon>
        <taxon>Sphingomonadaceae</taxon>
        <taxon>Novosphingobium</taxon>
    </lineage>
</organism>
<dbReference type="InterPro" id="IPR050623">
    <property type="entry name" value="Glucan_succinyl_AcylTrfase"/>
</dbReference>
<feature type="transmembrane region" description="Helical" evidence="1">
    <location>
        <begin position="216"/>
        <end position="232"/>
    </location>
</feature>
<protein>
    <submittedName>
        <fullName evidence="3">Acyltransferase</fullName>
    </submittedName>
</protein>
<feature type="transmembrane region" description="Helical" evidence="1">
    <location>
        <begin position="146"/>
        <end position="166"/>
    </location>
</feature>
<keyword evidence="3" id="KW-0012">Acyltransferase</keyword>
<dbReference type="PANTHER" id="PTHR36927">
    <property type="entry name" value="BLR4337 PROTEIN"/>
    <property type="match status" value="1"/>
</dbReference>
<reference evidence="3" key="1">
    <citation type="journal article" date="2014" name="Int. J. Syst. Evol. Microbiol.">
        <title>Complete genome sequence of Corynebacterium casei LMG S-19264T (=DSM 44701T), isolated from a smear-ripened cheese.</title>
        <authorList>
            <consortium name="US DOE Joint Genome Institute (JGI-PGF)"/>
            <person name="Walter F."/>
            <person name="Albersmeier A."/>
            <person name="Kalinowski J."/>
            <person name="Ruckert C."/>
        </authorList>
    </citation>
    <scope>NUCLEOTIDE SEQUENCE</scope>
    <source>
        <strain evidence="3">CGMCC 1.15095</strain>
    </source>
</reference>
<feature type="transmembrane region" description="Helical" evidence="1">
    <location>
        <begin position="347"/>
        <end position="365"/>
    </location>
</feature>
<dbReference type="AlphaFoldDB" id="A0A916TVV3"/>
<dbReference type="Proteomes" id="UP000608154">
    <property type="component" value="Unassembled WGS sequence"/>
</dbReference>
<feature type="transmembrane region" description="Helical" evidence="1">
    <location>
        <begin position="88"/>
        <end position="105"/>
    </location>
</feature>
<keyword evidence="1" id="KW-0472">Membrane</keyword>
<sequence>MKPASTQRHYGMDWLRIGAFVLLIFYHVGYNFTPWGYQTPTRGVVEWAEIPLSGLSPWRLSLLFAISGYASAALLAKDGSTGAFFRSRLARLGIPLVFGLLVVVPPQPYMGLVNSGYEHGYLYYLLNDAFSFRTVRYEYVPRLMHMWFVVYLLAYTMLYCAVQAALPQAWRERIRGAAERALAGPWLLPIGIGFVFLVREYLAYGWTDMHSLLVDRAAHLHYGAMFLFGMLLRHSEALRQAIARQWKTALVLALAGFAWVARDALIYPGNIRTPAEWHAPLYFAKSVESWCMVIALFGIADRFWNRDAPWRATLAEAVFPVYIAHQTIMVIVSYWLRDKGLTALPEFLLLCGSVAVGSWLFYLIGREIGPLRPLIGLKRQRVPKRGPATQPALAST</sequence>
<dbReference type="PANTHER" id="PTHR36927:SF3">
    <property type="entry name" value="GLUCANS BIOSYNTHESIS PROTEIN C"/>
    <property type="match status" value="1"/>
</dbReference>
<keyword evidence="1" id="KW-0812">Transmembrane</keyword>
<evidence type="ECO:0000259" key="2">
    <source>
        <dbReference type="Pfam" id="PF01757"/>
    </source>
</evidence>
<evidence type="ECO:0000313" key="3">
    <source>
        <dbReference type="EMBL" id="GGC16665.1"/>
    </source>
</evidence>
<dbReference type="RefSeq" id="WP_188773271.1">
    <property type="nucleotide sequence ID" value="NZ_BMHK01000067.1"/>
</dbReference>
<evidence type="ECO:0000313" key="4">
    <source>
        <dbReference type="Proteomes" id="UP000608154"/>
    </source>
</evidence>
<feature type="transmembrane region" description="Helical" evidence="1">
    <location>
        <begin position="244"/>
        <end position="261"/>
    </location>
</feature>
<dbReference type="InterPro" id="IPR002656">
    <property type="entry name" value="Acyl_transf_3_dom"/>
</dbReference>
<comment type="caution">
    <text evidence="3">The sequence shown here is derived from an EMBL/GenBank/DDBJ whole genome shotgun (WGS) entry which is preliminary data.</text>
</comment>
<feature type="transmembrane region" description="Helical" evidence="1">
    <location>
        <begin position="58"/>
        <end position="76"/>
    </location>
</feature>
<reference evidence="3" key="2">
    <citation type="submission" date="2020-09" db="EMBL/GenBank/DDBJ databases">
        <authorList>
            <person name="Sun Q."/>
            <person name="Zhou Y."/>
        </authorList>
    </citation>
    <scope>NUCLEOTIDE SEQUENCE</scope>
    <source>
        <strain evidence="3">CGMCC 1.15095</strain>
    </source>
</reference>